<dbReference type="EMBL" id="MU274962">
    <property type="protein sequence ID" value="KAI0083520.1"/>
    <property type="molecule type" value="Genomic_DNA"/>
</dbReference>
<reference evidence="1" key="1">
    <citation type="journal article" date="2021" name="Environ. Microbiol.">
        <title>Gene family expansions and transcriptome signatures uncover fungal adaptations to wood decay.</title>
        <authorList>
            <person name="Hage H."/>
            <person name="Miyauchi S."/>
            <person name="Viragh M."/>
            <person name="Drula E."/>
            <person name="Min B."/>
            <person name="Chaduli D."/>
            <person name="Navarro D."/>
            <person name="Favel A."/>
            <person name="Norest M."/>
            <person name="Lesage-Meessen L."/>
            <person name="Balint B."/>
            <person name="Merenyi Z."/>
            <person name="de Eugenio L."/>
            <person name="Morin E."/>
            <person name="Martinez A.T."/>
            <person name="Baldrian P."/>
            <person name="Stursova M."/>
            <person name="Martinez M.J."/>
            <person name="Novotny C."/>
            <person name="Magnuson J.K."/>
            <person name="Spatafora J.W."/>
            <person name="Maurice S."/>
            <person name="Pangilinan J."/>
            <person name="Andreopoulos W."/>
            <person name="LaButti K."/>
            <person name="Hundley H."/>
            <person name="Na H."/>
            <person name="Kuo A."/>
            <person name="Barry K."/>
            <person name="Lipzen A."/>
            <person name="Henrissat B."/>
            <person name="Riley R."/>
            <person name="Ahrendt S."/>
            <person name="Nagy L.G."/>
            <person name="Grigoriev I.V."/>
            <person name="Martin F."/>
            <person name="Rosso M.N."/>
        </authorList>
    </citation>
    <scope>NUCLEOTIDE SEQUENCE</scope>
    <source>
        <strain evidence="1">CBS 384.51</strain>
    </source>
</reference>
<proteinExistence type="predicted"/>
<dbReference type="Proteomes" id="UP001055072">
    <property type="component" value="Unassembled WGS sequence"/>
</dbReference>
<evidence type="ECO:0000313" key="2">
    <source>
        <dbReference type="Proteomes" id="UP001055072"/>
    </source>
</evidence>
<comment type="caution">
    <text evidence="1">The sequence shown here is derived from an EMBL/GenBank/DDBJ whole genome shotgun (WGS) entry which is preliminary data.</text>
</comment>
<sequence length="826" mass="94249">MSAGITDANTAYEASLGASLNSENPYAPFDSKLDWEVGKWAKLRGPSETSFTELLGINGIKEGLNLSYQNARRLDALVDGLPSTRPSFIRGQVEVNKKKFDFYFRDILKCIKALYSDPEFAPHLVFVPERHYADEEHKQRLYHDMHTGDWWWSTQIELEKKNPGATIIPVIISSDKTQLTLFRNKSAYPVYITIGNLPKAIRRKSSRHGQILLGYLPAEHFDHITNKAERRRAVSLIFHACMDIILKPLRDAGINGILLASGDGVVRRCHPIFSNYIADYPEQVLVTLTSHGECPTCPIPTDELHLGKVLPPRELQPILDALRIADKNLTHFIEACKGVGIKAIPHPFWEKLPYANIYRSITPDILHQLYQGLVKHLLEWLMDIFGAAELDARCQRLPENHNVRLFRKGITNLQRVSGAEHAHISQILLGLIADLKLPDRQSSAQLIKAVRALLDFLFLARLPQHTTDTLADLDNAWRTWHENKQGFPQTSFNFPKAHNPGHYTYYIQLFGTTDNYNTENTERLHIDLAKDAYRSTNHRDEFIQMTRWVERREKIWRHDQYIRYRLRTPVTPTPQHPRIRVAKTPNVRAVSFDDIADKYGAPDIVNALASFVARTCFPNATRNQLRDAANQVHVPRYKVSTFYNIKISHPSADEDSSTSTTTEIVHVRPAFSDTRARAVAGRFDTVLVKAASGVCDTVSELRVAQVRVVFSLSDIQRQTLFGESHANVPSHLAYVEWFSKFTAARNPYHDMYKVKRSNEGDAAYRLAEIIPVEKIKCSIQLFPQFGPDPVSVEWTSDNVLEECESFYTNPFTSDCTYSLFRRYSKS</sequence>
<protein>
    <submittedName>
        <fullName evidence="1">Uncharacterized protein</fullName>
    </submittedName>
</protein>
<organism evidence="1 2">
    <name type="scientific">Irpex rosettiformis</name>
    <dbReference type="NCBI Taxonomy" id="378272"/>
    <lineage>
        <taxon>Eukaryota</taxon>
        <taxon>Fungi</taxon>
        <taxon>Dikarya</taxon>
        <taxon>Basidiomycota</taxon>
        <taxon>Agaricomycotina</taxon>
        <taxon>Agaricomycetes</taxon>
        <taxon>Polyporales</taxon>
        <taxon>Irpicaceae</taxon>
        <taxon>Irpex</taxon>
    </lineage>
</organism>
<name>A0ACB8TNJ4_9APHY</name>
<keyword evidence="2" id="KW-1185">Reference proteome</keyword>
<evidence type="ECO:0000313" key="1">
    <source>
        <dbReference type="EMBL" id="KAI0083520.1"/>
    </source>
</evidence>
<gene>
    <name evidence="1" type="ORF">BDY19DRAFT_1032151</name>
</gene>
<accession>A0ACB8TNJ4</accession>